<evidence type="ECO:0000313" key="1">
    <source>
        <dbReference type="EMBL" id="RDB59399.1"/>
    </source>
</evidence>
<evidence type="ECO:0000313" key="2">
    <source>
        <dbReference type="Proteomes" id="UP000253975"/>
    </source>
</evidence>
<organism evidence="1 2">
    <name type="scientific">Slackia isoflavoniconvertens</name>
    <dbReference type="NCBI Taxonomy" id="572010"/>
    <lineage>
        <taxon>Bacteria</taxon>
        <taxon>Bacillati</taxon>
        <taxon>Actinomycetota</taxon>
        <taxon>Coriobacteriia</taxon>
        <taxon>Eggerthellales</taxon>
        <taxon>Eggerthellaceae</taxon>
        <taxon>Slackia</taxon>
    </lineage>
</organism>
<dbReference type="Pfam" id="PF13151">
    <property type="entry name" value="DUF3990"/>
    <property type="match status" value="1"/>
</dbReference>
<sequence length="311" mass="34867">MLLLNLPNFSISYDIEKFRKGTGMDYSVGCDIELVQELLGMSRGALANASGLSLPTLNRWVNDASRANAQNVEAFYAFAYGKGVRLNAIKAQLYREDYFADDANVLFHGSKSGLEGPISVQRSRANNDFGKGFYCGENFEQSAMFVSRFAQSSVYALAFARNSLSSAEFKVDSDWMMAIALYRGRLSKYACAPELVALRNRVESADYVVAPIADNRMYEIIDAFADGEITDEQCRHALAATDLGNQYVFRTEKAARSLRVLEHCYLCEPEKAAYLHSREESSRIGRDKVKAAKREYRGRGLYIDEVLDEND</sequence>
<proteinExistence type="predicted"/>
<dbReference type="InterPro" id="IPR025051">
    <property type="entry name" value="DUF3990"/>
</dbReference>
<comment type="caution">
    <text evidence="1">The sequence shown here is derived from an EMBL/GenBank/DDBJ whole genome shotgun (WGS) entry which is preliminary data.</text>
</comment>
<accession>A0A369LL44</accession>
<evidence type="ECO:0008006" key="3">
    <source>
        <dbReference type="Google" id="ProtNLM"/>
    </source>
</evidence>
<reference evidence="1 2" key="1">
    <citation type="journal article" date="2018" name="Elife">
        <title>Discovery and characterization of a prevalent human gut bacterial enzyme sufficient for the inactivation of a family of plant toxins.</title>
        <authorList>
            <person name="Koppel N."/>
            <person name="Bisanz J.E."/>
            <person name="Pandelia M.E."/>
            <person name="Turnbaugh P.J."/>
            <person name="Balskus E.P."/>
        </authorList>
    </citation>
    <scope>NUCLEOTIDE SEQUENCE [LARGE SCALE GENOMIC DNA]</scope>
    <source>
        <strain evidence="1 2">OB21 GAM31</strain>
    </source>
</reference>
<dbReference type="EMBL" id="PPTO01000005">
    <property type="protein sequence ID" value="RDB59399.1"/>
    <property type="molecule type" value="Genomic_DNA"/>
</dbReference>
<protein>
    <recommendedName>
        <fullName evidence="3">DUF3990 domain-containing protein</fullName>
    </recommendedName>
</protein>
<dbReference type="Proteomes" id="UP000253975">
    <property type="component" value="Unassembled WGS sequence"/>
</dbReference>
<dbReference type="AlphaFoldDB" id="A0A369LL44"/>
<name>A0A369LL44_9ACTN</name>
<gene>
    <name evidence="1" type="ORF">C1881_04555</name>
</gene>